<keyword evidence="9 11" id="KW-0496">Mitochondrion</keyword>
<evidence type="ECO:0000256" key="3">
    <source>
        <dbReference type="ARBA" id="ARBA00015796"/>
    </source>
</evidence>
<evidence type="ECO:0000256" key="4">
    <source>
        <dbReference type="ARBA" id="ARBA00022448"/>
    </source>
</evidence>
<dbReference type="GO" id="GO:0005743">
    <property type="term" value="C:mitochondrial inner membrane"/>
    <property type="evidence" value="ECO:0007669"/>
    <property type="project" value="UniProtKB-SubCell"/>
</dbReference>
<keyword evidence="4 11" id="KW-0813">Transport</keyword>
<dbReference type="InterPro" id="IPR038532">
    <property type="entry name" value="NDUFS4-like_sf"/>
</dbReference>
<evidence type="ECO:0000256" key="10">
    <source>
        <dbReference type="ARBA" id="ARBA00023136"/>
    </source>
</evidence>
<comment type="subcellular location">
    <subcellularLocation>
        <location evidence="11">Mitochondrion inner membrane</location>
        <topology evidence="11">Peripheral membrane protein</topology>
        <orientation evidence="11">Matrix side</orientation>
    </subcellularLocation>
</comment>
<proteinExistence type="inferred from homology"/>
<evidence type="ECO:0000313" key="13">
    <source>
        <dbReference type="Proteomes" id="UP000504635"/>
    </source>
</evidence>
<feature type="region of interest" description="Disordered" evidence="12">
    <location>
        <begin position="22"/>
        <end position="62"/>
    </location>
</feature>
<dbReference type="InterPro" id="IPR006885">
    <property type="entry name" value="NADH_UbQ_FeS_4_mit-like"/>
</dbReference>
<accession>A0A6J2X5P8</accession>
<comment type="function">
    <text evidence="1 11">Accessory subunit of the mitochondrial membrane respiratory chain NADH dehydrogenase (Complex I), that is believed not to be involved in catalysis. Complex I functions in the transfer of electrons from NADH to the respiratory chain. The immediate electron acceptor for the enzyme is believed to be ubiquinone.</text>
</comment>
<keyword evidence="13" id="KW-1185">Reference proteome</keyword>
<evidence type="ECO:0000256" key="2">
    <source>
        <dbReference type="ARBA" id="ARBA00005882"/>
    </source>
</evidence>
<dbReference type="KEGG" id="soy:115875231"/>
<keyword evidence="5 11" id="KW-0679">Respiratory chain</keyword>
<dbReference type="GeneID" id="115875231"/>
<evidence type="ECO:0000256" key="6">
    <source>
        <dbReference type="ARBA" id="ARBA00022792"/>
    </source>
</evidence>
<evidence type="ECO:0000256" key="12">
    <source>
        <dbReference type="SAM" id="MobiDB-lite"/>
    </source>
</evidence>
<dbReference type="PANTHER" id="PTHR12219:SF8">
    <property type="entry name" value="NADH DEHYDROGENASE [UBIQUINONE] IRON-SULFUR PROTEIN 4, MITOCHONDRIAL"/>
    <property type="match status" value="1"/>
</dbReference>
<dbReference type="PANTHER" id="PTHR12219">
    <property type="entry name" value="NADH-UBIQUINONE OXIDOREDUCTASE"/>
    <property type="match status" value="1"/>
</dbReference>
<dbReference type="RefSeq" id="XP_030746507.1">
    <property type="nucleotide sequence ID" value="XM_030890647.1"/>
</dbReference>
<dbReference type="AlphaFoldDB" id="A0A6J2X5P8"/>
<dbReference type="Gene3D" id="3.30.160.190">
    <property type="entry name" value="atu1810 like domain"/>
    <property type="match status" value="1"/>
</dbReference>
<sequence>MFFVQNLNIIPRFFSKNPHFLQPKTGSRTLSTDSDPSGSNKCKKDESKINADPVPIKQETPEDTRVRQLQKCRISIREPDDIMLISGLPAKYVACKRTARIYQPRKNAMQSGTRGLDHWEVDFDTRERWENPLMGWSSSGDAISNIKLNFATKDEAINHCKKNHLKYWIQESKTQKKFKTRSYAINFHYKNRTRVSTK</sequence>
<keyword evidence="8 11" id="KW-0249">Electron transport</keyword>
<feature type="compositionally biased region" description="Polar residues" evidence="12">
    <location>
        <begin position="24"/>
        <end position="40"/>
    </location>
</feature>
<dbReference type="Pfam" id="PF04800">
    <property type="entry name" value="NDUS4"/>
    <property type="match status" value="1"/>
</dbReference>
<dbReference type="OrthoDB" id="3089at2759"/>
<evidence type="ECO:0000256" key="7">
    <source>
        <dbReference type="ARBA" id="ARBA00022946"/>
    </source>
</evidence>
<keyword evidence="7 11" id="KW-0809">Transit peptide</keyword>
<keyword evidence="10 11" id="KW-0472">Membrane</keyword>
<evidence type="ECO:0000256" key="9">
    <source>
        <dbReference type="ARBA" id="ARBA00023128"/>
    </source>
</evidence>
<evidence type="ECO:0000256" key="1">
    <source>
        <dbReference type="ARBA" id="ARBA00003195"/>
    </source>
</evidence>
<comment type="similarity">
    <text evidence="2 11">Belongs to the complex I NDUFS4 subunit family.</text>
</comment>
<evidence type="ECO:0000313" key="14">
    <source>
        <dbReference type="RefSeq" id="XP_030746507.1"/>
    </source>
</evidence>
<dbReference type="GO" id="GO:0022900">
    <property type="term" value="P:electron transport chain"/>
    <property type="evidence" value="ECO:0007669"/>
    <property type="project" value="InterPro"/>
</dbReference>
<name>A0A6J2X5P8_SITOR</name>
<reference evidence="14" key="1">
    <citation type="submission" date="2025-08" db="UniProtKB">
        <authorList>
            <consortium name="RefSeq"/>
        </authorList>
    </citation>
    <scope>IDENTIFICATION</scope>
    <source>
        <tissue evidence="14">Gonads</tissue>
    </source>
</reference>
<organism evidence="13 14">
    <name type="scientific">Sitophilus oryzae</name>
    <name type="common">Rice weevil</name>
    <name type="synonym">Curculio oryzae</name>
    <dbReference type="NCBI Taxonomy" id="7048"/>
    <lineage>
        <taxon>Eukaryota</taxon>
        <taxon>Metazoa</taxon>
        <taxon>Ecdysozoa</taxon>
        <taxon>Arthropoda</taxon>
        <taxon>Hexapoda</taxon>
        <taxon>Insecta</taxon>
        <taxon>Pterygota</taxon>
        <taxon>Neoptera</taxon>
        <taxon>Endopterygota</taxon>
        <taxon>Coleoptera</taxon>
        <taxon>Polyphaga</taxon>
        <taxon>Cucujiformia</taxon>
        <taxon>Curculionidae</taxon>
        <taxon>Dryophthorinae</taxon>
        <taxon>Sitophilus</taxon>
    </lineage>
</organism>
<gene>
    <name evidence="14" type="primary">LOC115875231</name>
</gene>
<dbReference type="FunFam" id="3.30.160.190:FF:000001">
    <property type="entry name" value="NADH-ubiquinone oxidoreductase 21 kDa subunit mitochondrial"/>
    <property type="match status" value="1"/>
</dbReference>
<keyword evidence="6 11" id="KW-0999">Mitochondrion inner membrane</keyword>
<evidence type="ECO:0000256" key="5">
    <source>
        <dbReference type="ARBA" id="ARBA00022660"/>
    </source>
</evidence>
<protein>
    <recommendedName>
        <fullName evidence="3 11">NADH dehydrogenase [ubiquinone] iron-sulfur protein 4, mitochondrial</fullName>
    </recommendedName>
</protein>
<dbReference type="Proteomes" id="UP000504635">
    <property type="component" value="Unplaced"/>
</dbReference>
<dbReference type="InParanoid" id="A0A6J2X5P8"/>
<evidence type="ECO:0000256" key="8">
    <source>
        <dbReference type="ARBA" id="ARBA00022982"/>
    </source>
</evidence>
<evidence type="ECO:0000256" key="11">
    <source>
        <dbReference type="RuleBase" id="RU367010"/>
    </source>
</evidence>